<dbReference type="AlphaFoldDB" id="A0AAD6RU43"/>
<reference evidence="1 2" key="1">
    <citation type="journal article" date="2023" name="Mol. Ecol. Resour.">
        <title>Chromosome-level genome assembly of a triploid poplar Populus alba 'Berolinensis'.</title>
        <authorList>
            <person name="Chen S."/>
            <person name="Yu Y."/>
            <person name="Wang X."/>
            <person name="Wang S."/>
            <person name="Zhang T."/>
            <person name="Zhou Y."/>
            <person name="He R."/>
            <person name="Meng N."/>
            <person name="Wang Y."/>
            <person name="Liu W."/>
            <person name="Liu Z."/>
            <person name="Liu J."/>
            <person name="Guo Q."/>
            <person name="Huang H."/>
            <person name="Sederoff R.R."/>
            <person name="Wang G."/>
            <person name="Qu G."/>
            <person name="Chen S."/>
        </authorList>
    </citation>
    <scope>NUCLEOTIDE SEQUENCE [LARGE SCALE GENOMIC DNA]</scope>
    <source>
        <strain evidence="1">SC-2020</strain>
    </source>
</reference>
<evidence type="ECO:0000313" key="1">
    <source>
        <dbReference type="EMBL" id="KAJ7015193.1"/>
    </source>
</evidence>
<accession>A0AAD6RU43</accession>
<dbReference type="EMBL" id="JAQIZT010000001">
    <property type="protein sequence ID" value="KAJ7015193.1"/>
    <property type="molecule type" value="Genomic_DNA"/>
</dbReference>
<name>A0AAD6RU43_9ROSI</name>
<evidence type="ECO:0000313" key="2">
    <source>
        <dbReference type="Proteomes" id="UP001164929"/>
    </source>
</evidence>
<dbReference type="Proteomes" id="UP001164929">
    <property type="component" value="Chromosome 1"/>
</dbReference>
<gene>
    <name evidence="1" type="ORF">NC653_004488</name>
</gene>
<keyword evidence="2" id="KW-1185">Reference proteome</keyword>
<sequence>MVKPLRCFPHAIIMRAIHNNFCTQEFLISNLVYSRWGLGQNYAKKQD</sequence>
<protein>
    <submittedName>
        <fullName evidence="1">Uncharacterized protein</fullName>
    </submittedName>
</protein>
<organism evidence="1 2">
    <name type="scientific">Populus alba x Populus x berolinensis</name>
    <dbReference type="NCBI Taxonomy" id="444605"/>
    <lineage>
        <taxon>Eukaryota</taxon>
        <taxon>Viridiplantae</taxon>
        <taxon>Streptophyta</taxon>
        <taxon>Embryophyta</taxon>
        <taxon>Tracheophyta</taxon>
        <taxon>Spermatophyta</taxon>
        <taxon>Magnoliopsida</taxon>
        <taxon>eudicotyledons</taxon>
        <taxon>Gunneridae</taxon>
        <taxon>Pentapetalae</taxon>
        <taxon>rosids</taxon>
        <taxon>fabids</taxon>
        <taxon>Malpighiales</taxon>
        <taxon>Salicaceae</taxon>
        <taxon>Saliceae</taxon>
        <taxon>Populus</taxon>
    </lineage>
</organism>
<proteinExistence type="predicted"/>
<comment type="caution">
    <text evidence="1">The sequence shown here is derived from an EMBL/GenBank/DDBJ whole genome shotgun (WGS) entry which is preliminary data.</text>
</comment>